<dbReference type="EMBL" id="SNRW01030756">
    <property type="protein sequence ID" value="KAA6357851.1"/>
    <property type="molecule type" value="Genomic_DNA"/>
</dbReference>
<sequence length="117" mass="13351">MNLCAYGDAFRLISLDDEEDDDEEDDDEEDEDDFILCSEQFGALSVNYFVESLNESLKQHAKKQIFLRARSEQWFRSDDESDGFYNGTICGGINVELESEYGSDRLNGSDYDANVCV</sequence>
<comment type="caution">
    <text evidence="1">The sequence shown here is derived from an EMBL/GenBank/DDBJ whole genome shotgun (WGS) entry which is preliminary data.</text>
</comment>
<name>A0A5J4TJY4_9EUKA</name>
<proteinExistence type="predicted"/>
<organism evidence="1 2">
    <name type="scientific">Streblomastix strix</name>
    <dbReference type="NCBI Taxonomy" id="222440"/>
    <lineage>
        <taxon>Eukaryota</taxon>
        <taxon>Metamonada</taxon>
        <taxon>Preaxostyla</taxon>
        <taxon>Oxymonadida</taxon>
        <taxon>Streblomastigidae</taxon>
        <taxon>Streblomastix</taxon>
    </lineage>
</organism>
<dbReference type="AlphaFoldDB" id="A0A5J4TJY4"/>
<accession>A0A5J4TJY4</accession>
<reference evidence="1 2" key="1">
    <citation type="submission" date="2019-03" db="EMBL/GenBank/DDBJ databases">
        <title>Single cell metagenomics reveals metabolic interactions within the superorganism composed of flagellate Streblomastix strix and complex community of Bacteroidetes bacteria on its surface.</title>
        <authorList>
            <person name="Treitli S.C."/>
            <person name="Kolisko M."/>
            <person name="Husnik F."/>
            <person name="Keeling P."/>
            <person name="Hampl V."/>
        </authorList>
    </citation>
    <scope>NUCLEOTIDE SEQUENCE [LARGE SCALE GENOMIC DNA]</scope>
    <source>
        <strain evidence="1">ST1C</strain>
    </source>
</reference>
<evidence type="ECO:0000313" key="1">
    <source>
        <dbReference type="EMBL" id="KAA6357851.1"/>
    </source>
</evidence>
<protein>
    <submittedName>
        <fullName evidence="1">Uncharacterized protein</fullName>
    </submittedName>
</protein>
<gene>
    <name evidence="1" type="ORF">EZS28_046622</name>
</gene>
<evidence type="ECO:0000313" key="2">
    <source>
        <dbReference type="Proteomes" id="UP000324800"/>
    </source>
</evidence>
<dbReference type="Proteomes" id="UP000324800">
    <property type="component" value="Unassembled WGS sequence"/>
</dbReference>